<keyword evidence="3" id="KW-1185">Reference proteome</keyword>
<proteinExistence type="predicted"/>
<sequence length="327" mass="38299">MLTLIRCGWLNIAGFCTLFQSQNSGFIIPPPAYLLLPYYVDQDESWSKSWSSFKSLQQIKSYRNQCIFYHSGIRPNKYYETKKEIDIYLKAIEDTDKEQKLTGKILEDVKNKLSQTNFNINIDEFKKEITALLTELESLKKKEESLKSDLHDLYHLKASYDAQINIVKQAVLESHKDLEFASEKLPEVIGCPTCGAEYENSFAERFEIAQDEQKSKDLLLELKKEVKEIEEKIEFENKKLNSTLSEVNKIDKILQEKKGNLKLKDVIESFGKNQIKSIFSERYSELQKTLVENTLEKEKLEKKLKEFESKKRKDEIVSYYRTTLTSF</sequence>
<evidence type="ECO:0000313" key="3">
    <source>
        <dbReference type="Proteomes" id="UP000602057"/>
    </source>
</evidence>
<feature type="coiled-coil region" evidence="1">
    <location>
        <begin position="122"/>
        <end position="149"/>
    </location>
</feature>
<evidence type="ECO:0000313" key="2">
    <source>
        <dbReference type="EMBL" id="MBD0836992.1"/>
    </source>
</evidence>
<comment type="caution">
    <text evidence="2">The sequence shown here is derived from an EMBL/GenBank/DDBJ whole genome shotgun (WGS) entry which is preliminary data.</text>
</comment>
<dbReference type="RefSeq" id="WP_188217480.1">
    <property type="nucleotide sequence ID" value="NZ_BAABGH010000009.1"/>
</dbReference>
<organism evidence="2 3">
    <name type="scientific">Aestuariibaculum suncheonense</name>
    <dbReference type="NCBI Taxonomy" id="1028745"/>
    <lineage>
        <taxon>Bacteria</taxon>
        <taxon>Pseudomonadati</taxon>
        <taxon>Bacteroidota</taxon>
        <taxon>Flavobacteriia</taxon>
        <taxon>Flavobacteriales</taxon>
        <taxon>Flavobacteriaceae</taxon>
    </lineage>
</organism>
<reference evidence="2" key="1">
    <citation type="journal article" date="2013" name="Int. J. Syst. Evol. Microbiol.">
        <title>Aestuariibaculum suncheonense gen. nov., sp. nov., a marine bacterium of the family Flavobacteriaceae isolated from a tidal flat and emended descriptions of the genera Gaetbulibacter and Tamlana.</title>
        <authorList>
            <person name="Jeong S.H."/>
            <person name="Park M.S."/>
            <person name="Jin H.M."/>
            <person name="Lee K."/>
            <person name="Park W."/>
            <person name="Jeon C.O."/>
        </authorList>
    </citation>
    <scope>NUCLEOTIDE SEQUENCE</scope>
    <source>
        <strain evidence="2">SC17</strain>
    </source>
</reference>
<dbReference type="AlphaFoldDB" id="A0A8J6QBG0"/>
<reference evidence="2" key="2">
    <citation type="submission" date="2020-09" db="EMBL/GenBank/DDBJ databases">
        <authorList>
            <person name="Wu Z."/>
        </authorList>
    </citation>
    <scope>NUCLEOTIDE SEQUENCE</scope>
    <source>
        <strain evidence="2">SC17</strain>
    </source>
</reference>
<dbReference type="EMBL" id="JACVXC010000008">
    <property type="protein sequence ID" value="MBD0836992.1"/>
    <property type="molecule type" value="Genomic_DNA"/>
</dbReference>
<name>A0A8J6QBG0_9FLAO</name>
<evidence type="ECO:0000256" key="1">
    <source>
        <dbReference type="SAM" id="Coils"/>
    </source>
</evidence>
<dbReference type="Proteomes" id="UP000602057">
    <property type="component" value="Unassembled WGS sequence"/>
</dbReference>
<keyword evidence="1" id="KW-0175">Coiled coil</keyword>
<feature type="coiled-coil region" evidence="1">
    <location>
        <begin position="283"/>
        <end position="317"/>
    </location>
</feature>
<protein>
    <submittedName>
        <fullName evidence="2">Uncharacterized protein</fullName>
    </submittedName>
</protein>
<gene>
    <name evidence="2" type="ORF">ICJ84_16275</name>
</gene>
<feature type="coiled-coil region" evidence="1">
    <location>
        <begin position="212"/>
        <end position="246"/>
    </location>
</feature>
<accession>A0A8J6QBG0</accession>